<dbReference type="EMBL" id="NBSK02000008">
    <property type="protein sequence ID" value="KAJ0191909.1"/>
    <property type="molecule type" value="Genomic_DNA"/>
</dbReference>
<keyword evidence="3" id="KW-0238">DNA-binding</keyword>
<evidence type="ECO:0000256" key="2">
    <source>
        <dbReference type="ARBA" id="ARBA00023015"/>
    </source>
</evidence>
<organism evidence="7 8">
    <name type="scientific">Lactuca sativa</name>
    <name type="common">Garden lettuce</name>
    <dbReference type="NCBI Taxonomy" id="4236"/>
    <lineage>
        <taxon>Eukaryota</taxon>
        <taxon>Viridiplantae</taxon>
        <taxon>Streptophyta</taxon>
        <taxon>Embryophyta</taxon>
        <taxon>Tracheophyta</taxon>
        <taxon>Spermatophyta</taxon>
        <taxon>Magnoliopsida</taxon>
        <taxon>eudicotyledons</taxon>
        <taxon>Gunneridae</taxon>
        <taxon>Pentapetalae</taxon>
        <taxon>asterids</taxon>
        <taxon>campanulids</taxon>
        <taxon>Asterales</taxon>
        <taxon>Asteraceae</taxon>
        <taxon>Cichorioideae</taxon>
        <taxon>Cichorieae</taxon>
        <taxon>Lactucinae</taxon>
        <taxon>Lactuca</taxon>
    </lineage>
</organism>
<dbReference type="GO" id="GO:0005634">
    <property type="term" value="C:nucleus"/>
    <property type="evidence" value="ECO:0007669"/>
    <property type="project" value="UniProtKB-SubCell"/>
</dbReference>
<keyword evidence="5" id="KW-0539">Nucleus</keyword>
<evidence type="ECO:0000256" key="4">
    <source>
        <dbReference type="ARBA" id="ARBA00023163"/>
    </source>
</evidence>
<name>A0A9R1URF0_LACSA</name>
<protein>
    <recommendedName>
        <fullName evidence="6">AP2/ERF domain-containing protein</fullName>
    </recommendedName>
</protein>
<dbReference type="SUPFAM" id="SSF54171">
    <property type="entry name" value="DNA-binding domain"/>
    <property type="match status" value="1"/>
</dbReference>
<accession>A0A9R1URF0</accession>
<evidence type="ECO:0000256" key="1">
    <source>
        <dbReference type="ARBA" id="ARBA00004123"/>
    </source>
</evidence>
<dbReference type="Gene3D" id="3.30.730.10">
    <property type="entry name" value="AP2/ERF domain"/>
    <property type="match status" value="1"/>
</dbReference>
<dbReference type="InterPro" id="IPR036955">
    <property type="entry name" value="AP2/ERF_dom_sf"/>
</dbReference>
<evidence type="ECO:0000313" key="8">
    <source>
        <dbReference type="Proteomes" id="UP000235145"/>
    </source>
</evidence>
<evidence type="ECO:0000256" key="5">
    <source>
        <dbReference type="ARBA" id="ARBA00023242"/>
    </source>
</evidence>
<gene>
    <name evidence="7" type="ORF">LSAT_V11C800436740</name>
</gene>
<comment type="subcellular location">
    <subcellularLocation>
        <location evidence="1">Nucleus</location>
    </subcellularLocation>
</comment>
<keyword evidence="4" id="KW-0804">Transcription</keyword>
<dbReference type="GO" id="GO:0003700">
    <property type="term" value="F:DNA-binding transcription factor activity"/>
    <property type="evidence" value="ECO:0007669"/>
    <property type="project" value="InterPro"/>
</dbReference>
<dbReference type="SMART" id="SM00380">
    <property type="entry name" value="AP2"/>
    <property type="match status" value="1"/>
</dbReference>
<evidence type="ECO:0000313" key="7">
    <source>
        <dbReference type="EMBL" id="KAJ0191909.1"/>
    </source>
</evidence>
<evidence type="ECO:0000259" key="6">
    <source>
        <dbReference type="PROSITE" id="PS51032"/>
    </source>
</evidence>
<dbReference type="PROSITE" id="PS51032">
    <property type="entry name" value="AP2_ERF"/>
    <property type="match status" value="1"/>
</dbReference>
<sequence>MMHRLTRRYEAHLWDKESWNQNRKKKGKQRAYDEEEAAAHTYDLAALKYWGPETTLNFPPEMYKIEMEEMQKMSKEEYLAVLRRNSSGFSRGVSKFRGVASINYKFGSSISWGFRGGPNIITMEGGRHGLDESMGEDMFDVLVEKLAVKKSQLDLILK</sequence>
<dbReference type="PANTHER" id="PTHR32467">
    <property type="entry name" value="AP2-LIKE ETHYLENE-RESPONSIVE TRANSCRIPTION FACTOR"/>
    <property type="match status" value="1"/>
</dbReference>
<keyword evidence="2" id="KW-0805">Transcription regulation</keyword>
<proteinExistence type="predicted"/>
<dbReference type="InterPro" id="IPR001471">
    <property type="entry name" value="AP2/ERF_dom"/>
</dbReference>
<reference evidence="7 8" key="1">
    <citation type="journal article" date="2017" name="Nat. Commun.">
        <title>Genome assembly with in vitro proximity ligation data and whole-genome triplication in lettuce.</title>
        <authorList>
            <person name="Reyes-Chin-Wo S."/>
            <person name="Wang Z."/>
            <person name="Yang X."/>
            <person name="Kozik A."/>
            <person name="Arikit S."/>
            <person name="Song C."/>
            <person name="Xia L."/>
            <person name="Froenicke L."/>
            <person name="Lavelle D.O."/>
            <person name="Truco M.J."/>
            <person name="Xia R."/>
            <person name="Zhu S."/>
            <person name="Xu C."/>
            <person name="Xu H."/>
            <person name="Xu X."/>
            <person name="Cox K."/>
            <person name="Korf I."/>
            <person name="Meyers B.C."/>
            <person name="Michelmore R.W."/>
        </authorList>
    </citation>
    <scope>NUCLEOTIDE SEQUENCE [LARGE SCALE GENOMIC DNA]</scope>
    <source>
        <strain evidence="8">cv. Salinas</strain>
        <tissue evidence="7">Seedlings</tissue>
    </source>
</reference>
<dbReference type="Proteomes" id="UP000235145">
    <property type="component" value="Unassembled WGS sequence"/>
</dbReference>
<keyword evidence="8" id="KW-1185">Reference proteome</keyword>
<dbReference type="InterPro" id="IPR016177">
    <property type="entry name" value="DNA-bd_dom_sf"/>
</dbReference>
<dbReference type="AlphaFoldDB" id="A0A9R1URF0"/>
<comment type="caution">
    <text evidence="7">The sequence shown here is derived from an EMBL/GenBank/DDBJ whole genome shotgun (WGS) entry which is preliminary data.</text>
</comment>
<feature type="domain" description="AP2/ERF" evidence="6">
    <location>
        <begin position="2"/>
        <end position="59"/>
    </location>
</feature>
<evidence type="ECO:0000256" key="3">
    <source>
        <dbReference type="ARBA" id="ARBA00023125"/>
    </source>
</evidence>
<dbReference type="GO" id="GO:0003677">
    <property type="term" value="F:DNA binding"/>
    <property type="evidence" value="ECO:0007669"/>
    <property type="project" value="UniProtKB-KW"/>
</dbReference>
<dbReference type="PANTHER" id="PTHR32467:SF97">
    <property type="entry name" value="ETHYLENE-RESPONSIVE TRANSCRIPTION FACTOR WRI1"/>
    <property type="match status" value="1"/>
</dbReference>